<keyword evidence="1" id="KW-0175">Coiled coil</keyword>
<name>A0A9X2KHM6_9MICC</name>
<dbReference type="Proteomes" id="UP001139502">
    <property type="component" value="Unassembled WGS sequence"/>
</dbReference>
<dbReference type="RefSeq" id="WP_254166481.1">
    <property type="nucleotide sequence ID" value="NZ_JANAFB010000017.1"/>
</dbReference>
<keyword evidence="3" id="KW-1185">Reference proteome</keyword>
<evidence type="ECO:0000313" key="2">
    <source>
        <dbReference type="EMBL" id="MCP3426007.1"/>
    </source>
</evidence>
<reference evidence="2" key="1">
    <citation type="submission" date="2022-06" db="EMBL/GenBank/DDBJ databases">
        <title>Rothia sp. isolated from sandalwood seedling.</title>
        <authorList>
            <person name="Tuikhar N."/>
            <person name="Kirdat K."/>
            <person name="Thorat V."/>
            <person name="Swetha P."/>
            <person name="Padma S."/>
            <person name="Sundararaj R."/>
            <person name="Yadav A."/>
        </authorList>
    </citation>
    <scope>NUCLEOTIDE SEQUENCE</scope>
    <source>
        <strain evidence="2">AR01</strain>
    </source>
</reference>
<evidence type="ECO:0000313" key="3">
    <source>
        <dbReference type="Proteomes" id="UP001139502"/>
    </source>
</evidence>
<protein>
    <submittedName>
        <fullName evidence="2">Uncharacterized protein</fullName>
    </submittedName>
</protein>
<dbReference type="AlphaFoldDB" id="A0A9X2KHM6"/>
<comment type="caution">
    <text evidence="2">The sequence shown here is derived from an EMBL/GenBank/DDBJ whole genome shotgun (WGS) entry which is preliminary data.</text>
</comment>
<proteinExistence type="predicted"/>
<accession>A0A9X2KHM6</accession>
<feature type="coiled-coil region" evidence="1">
    <location>
        <begin position="26"/>
        <end position="53"/>
    </location>
</feature>
<organism evidence="2 3">
    <name type="scientific">Rothia santali</name>
    <dbReference type="NCBI Taxonomy" id="2949643"/>
    <lineage>
        <taxon>Bacteria</taxon>
        <taxon>Bacillati</taxon>
        <taxon>Actinomycetota</taxon>
        <taxon>Actinomycetes</taxon>
        <taxon>Micrococcales</taxon>
        <taxon>Micrococcaceae</taxon>
        <taxon>Rothia</taxon>
    </lineage>
</organism>
<evidence type="ECO:0000256" key="1">
    <source>
        <dbReference type="SAM" id="Coils"/>
    </source>
</evidence>
<dbReference type="EMBL" id="JANAFB010000017">
    <property type="protein sequence ID" value="MCP3426007.1"/>
    <property type="molecule type" value="Genomic_DNA"/>
</dbReference>
<sequence>MQVIDGVQIGLTVLSLVGAGYSWWRAHLSKKAKDEAEESAERARAQADGIQDIARSLRRPDFELVYQDKNALQLRNHTAEPATIESLEGPQGVRVFLDVGPAPHTFERAVNLHYVPSWGSGEPSEFVFHIDGSRHVLPVPGPSTPR</sequence>
<gene>
    <name evidence="2" type="ORF">NBM05_08330</name>
</gene>